<dbReference type="EMBL" id="LIHL02000010">
    <property type="protein sequence ID" value="KAF5458696.1"/>
    <property type="molecule type" value="Genomic_DNA"/>
</dbReference>
<accession>A0A833X4T7</accession>
<sequence>MAMHLLSVLNIPKAVRHKINYMLSSFFWGASEGHCKRKWSSWDHLCKPTREGGLSLRNSLKVQRAFHMKFAWLLLSGYSLWINFFRAKYVKKGHVVLASNNSSRF</sequence>
<reference evidence="1" key="1">
    <citation type="submission" date="2015-10" db="EMBL/GenBank/DDBJ databases">
        <authorList>
            <person name="Martinez-Garcia P.J."/>
            <person name="Crepeau M.W."/>
            <person name="Puiu D."/>
            <person name="Gonzalez-Ibeas D."/>
            <person name="Whalen J."/>
            <person name="Stevens K."/>
            <person name="Paul R."/>
            <person name="Butterfield T."/>
            <person name="Britton M."/>
            <person name="Reagan R."/>
            <person name="Chakraborty S."/>
            <person name="Walawage S.L."/>
            <person name="Vasquez-Gross H.A."/>
            <person name="Cardeno C."/>
            <person name="Famula R."/>
            <person name="Pratt K."/>
            <person name="Kuruganti S."/>
            <person name="Aradhya M.K."/>
            <person name="Leslie C.A."/>
            <person name="Dandekar A.M."/>
            <person name="Salzberg S.L."/>
            <person name="Wegrzyn J.L."/>
            <person name="Langley C.H."/>
            <person name="Neale D.B."/>
        </authorList>
    </citation>
    <scope>NUCLEOTIDE SEQUENCE</scope>
    <source>
        <tissue evidence="1">Leaves</tissue>
    </source>
</reference>
<protein>
    <submittedName>
        <fullName evidence="1">Uncharacterized protein</fullName>
    </submittedName>
</protein>
<dbReference type="Gramene" id="Jr10_17590_p1">
    <property type="protein sequence ID" value="cds.Jr10_17590_p1"/>
    <property type="gene ID" value="Jr10_17590"/>
</dbReference>
<gene>
    <name evidence="1" type="ORF">F2P56_022709</name>
</gene>
<dbReference type="PANTHER" id="PTHR33116">
    <property type="entry name" value="REVERSE TRANSCRIPTASE ZINC-BINDING DOMAIN-CONTAINING PROTEIN-RELATED-RELATED"/>
    <property type="match status" value="1"/>
</dbReference>
<dbReference type="Proteomes" id="UP000619265">
    <property type="component" value="Unassembled WGS sequence"/>
</dbReference>
<proteinExistence type="predicted"/>
<comment type="caution">
    <text evidence="1">The sequence shown here is derived from an EMBL/GenBank/DDBJ whole genome shotgun (WGS) entry which is preliminary data.</text>
</comment>
<name>A0A833X4T7_JUGRE</name>
<evidence type="ECO:0000313" key="2">
    <source>
        <dbReference type="Proteomes" id="UP000619265"/>
    </source>
</evidence>
<dbReference type="PANTHER" id="PTHR33116:SF80">
    <property type="entry name" value="REVERSE TRANSCRIPTASE ZINC-BINDING DOMAIN-CONTAINING PROTEIN"/>
    <property type="match status" value="1"/>
</dbReference>
<organism evidence="1 2">
    <name type="scientific">Juglans regia</name>
    <name type="common">English walnut</name>
    <dbReference type="NCBI Taxonomy" id="51240"/>
    <lineage>
        <taxon>Eukaryota</taxon>
        <taxon>Viridiplantae</taxon>
        <taxon>Streptophyta</taxon>
        <taxon>Embryophyta</taxon>
        <taxon>Tracheophyta</taxon>
        <taxon>Spermatophyta</taxon>
        <taxon>Magnoliopsida</taxon>
        <taxon>eudicotyledons</taxon>
        <taxon>Gunneridae</taxon>
        <taxon>Pentapetalae</taxon>
        <taxon>rosids</taxon>
        <taxon>fabids</taxon>
        <taxon>Fagales</taxon>
        <taxon>Juglandaceae</taxon>
        <taxon>Juglans</taxon>
    </lineage>
</organism>
<reference evidence="1" key="2">
    <citation type="submission" date="2020-03" db="EMBL/GenBank/DDBJ databases">
        <title>Walnut 2.0.</title>
        <authorList>
            <person name="Marrano A."/>
            <person name="Britton M."/>
            <person name="Zimin A.V."/>
            <person name="Zaini P.A."/>
            <person name="Workman R."/>
            <person name="Puiu D."/>
            <person name="Bianco L."/>
            <person name="Allen B.J."/>
            <person name="Troggio M."/>
            <person name="Leslie C.A."/>
            <person name="Timp W."/>
            <person name="Dendekar A."/>
            <person name="Salzberg S.L."/>
            <person name="Neale D.B."/>
        </authorList>
    </citation>
    <scope>NUCLEOTIDE SEQUENCE</scope>
    <source>
        <tissue evidence="1">Leaves</tissue>
    </source>
</reference>
<dbReference type="AlphaFoldDB" id="A0A833X4T7"/>
<evidence type="ECO:0000313" key="1">
    <source>
        <dbReference type="EMBL" id="KAF5458696.1"/>
    </source>
</evidence>